<dbReference type="Pfam" id="PF13578">
    <property type="entry name" value="Methyltransf_24"/>
    <property type="match status" value="1"/>
</dbReference>
<dbReference type="Proteomes" id="UP001446337">
    <property type="component" value="Chromosome"/>
</dbReference>
<dbReference type="GO" id="GO:0032259">
    <property type="term" value="P:methylation"/>
    <property type="evidence" value="ECO:0007669"/>
    <property type="project" value="UniProtKB-KW"/>
</dbReference>
<keyword evidence="1 3" id="KW-0489">Methyltransferase</keyword>
<dbReference type="RefSeq" id="WP_252978994.1">
    <property type="nucleotide sequence ID" value="NZ_CP154792.1"/>
</dbReference>
<evidence type="ECO:0000313" key="3">
    <source>
        <dbReference type="EMBL" id="XAN14816.1"/>
    </source>
</evidence>
<organism evidence="3 4">
    <name type="scientific">Achromobacter denitrificans</name>
    <name type="common">Alcaligenes denitrificans</name>
    <dbReference type="NCBI Taxonomy" id="32002"/>
    <lineage>
        <taxon>Bacteria</taxon>
        <taxon>Pseudomonadati</taxon>
        <taxon>Pseudomonadota</taxon>
        <taxon>Betaproteobacteria</taxon>
        <taxon>Burkholderiales</taxon>
        <taxon>Alcaligenaceae</taxon>
        <taxon>Achromobacter</taxon>
    </lineage>
</organism>
<reference evidence="3 4" key="1">
    <citation type="submission" date="2024-05" db="EMBL/GenBank/DDBJ databases">
        <title>Achromobacter denitrificans. BP1, complete genome.</title>
        <authorList>
            <person name="Zhang B."/>
        </authorList>
    </citation>
    <scope>NUCLEOTIDE SEQUENCE [LARGE SCALE GENOMIC DNA]</scope>
    <source>
        <strain evidence="3 4">BP1</strain>
    </source>
</reference>
<dbReference type="PANTHER" id="PTHR40048:SF1">
    <property type="entry name" value="RHAMNOSYL O-METHYLTRANSFERASE"/>
    <property type="match status" value="1"/>
</dbReference>
<dbReference type="EC" id="2.1.1.-" evidence="3"/>
<evidence type="ECO:0000256" key="1">
    <source>
        <dbReference type="ARBA" id="ARBA00022603"/>
    </source>
</evidence>
<dbReference type="EMBL" id="CP154792">
    <property type="protein sequence ID" value="XAN14816.1"/>
    <property type="molecule type" value="Genomic_DNA"/>
</dbReference>
<name>A0ABZ3FYL9_ACHDE</name>
<sequence length="337" mass="38450">MDVQAAESDKEIIELMSPFATEIPEYVPFSAWHEHAPFAFWLTAALKPACFVELGAHNGYSYMAVCQLVKLLGLPTRAYAVDTWEGDDHASFYGEEVIQNLRAVHDPKYGAFSRLLRMRFDQALPSFPDASIDLLHIDGRHGYEDVCEDFYSWQSKVSTRGVVLFHDTNVRERGFGVWQLWAELKDKYPSFEFLHGHGLGVLCVGRDVPKSILRLTQLNDQQIARIRAFYWSLGSRISEIHLLRNTEADLWRRFGEANAMIAELQGLQTRSEADLRKLSSDLAQEQQNVVGAMEQTESLASQLKLMEQSRSWRFALRLQKIAAAMPAPVRKIVQKML</sequence>
<dbReference type="Gene3D" id="3.40.50.150">
    <property type="entry name" value="Vaccinia Virus protein VP39"/>
    <property type="match status" value="1"/>
</dbReference>
<dbReference type="SUPFAM" id="SSF53335">
    <property type="entry name" value="S-adenosyl-L-methionine-dependent methyltransferases"/>
    <property type="match status" value="1"/>
</dbReference>
<dbReference type="InterPro" id="IPR029063">
    <property type="entry name" value="SAM-dependent_MTases_sf"/>
</dbReference>
<gene>
    <name evidence="3" type="ORF">AAIK43_25995</name>
</gene>
<proteinExistence type="predicted"/>
<keyword evidence="2 3" id="KW-0808">Transferase</keyword>
<protein>
    <submittedName>
        <fullName evidence="3">Class I SAM-dependent methyltransferase</fullName>
        <ecNumber evidence="3">2.1.1.-</ecNumber>
    </submittedName>
</protein>
<dbReference type="PANTHER" id="PTHR40048">
    <property type="entry name" value="RHAMNOSYL O-METHYLTRANSFERASE"/>
    <property type="match status" value="1"/>
</dbReference>
<evidence type="ECO:0000313" key="4">
    <source>
        <dbReference type="Proteomes" id="UP001446337"/>
    </source>
</evidence>
<dbReference type="GO" id="GO:0008168">
    <property type="term" value="F:methyltransferase activity"/>
    <property type="evidence" value="ECO:0007669"/>
    <property type="project" value="UniProtKB-KW"/>
</dbReference>
<evidence type="ECO:0000256" key="2">
    <source>
        <dbReference type="ARBA" id="ARBA00022679"/>
    </source>
</evidence>
<keyword evidence="4" id="KW-1185">Reference proteome</keyword>
<accession>A0ABZ3FYL9</accession>